<dbReference type="NCBIfam" id="TIGR00276">
    <property type="entry name" value="tRNA epoxyqueuosine(34) reductase QueG"/>
    <property type="match status" value="1"/>
</dbReference>
<feature type="binding site" evidence="9">
    <location>
        <position position="251"/>
    </location>
    <ligand>
        <name>[4Fe-4S] cluster</name>
        <dbReference type="ChEBI" id="CHEBI:49883"/>
        <label>2</label>
    </ligand>
</feature>
<evidence type="ECO:0000256" key="9">
    <source>
        <dbReference type="HAMAP-Rule" id="MF_00916"/>
    </source>
</evidence>
<keyword evidence="5 9" id="KW-0671">Queuosine biosynthesis</keyword>
<evidence type="ECO:0000256" key="3">
    <source>
        <dbReference type="ARBA" id="ARBA00022694"/>
    </source>
</evidence>
<evidence type="ECO:0000313" key="11">
    <source>
        <dbReference type="EMBL" id="SUB78162.1"/>
    </source>
</evidence>
<feature type="binding site" evidence="9">
    <location>
        <position position="201"/>
    </location>
    <ligand>
        <name>[4Fe-4S] cluster</name>
        <dbReference type="ChEBI" id="CHEBI:49883"/>
        <label>1</label>
    </ligand>
</feature>
<comment type="cofactor">
    <cofactor evidence="9">
        <name>cob(II)alamin</name>
        <dbReference type="ChEBI" id="CHEBI:16304"/>
    </cofactor>
</comment>
<dbReference type="SUPFAM" id="SSF46548">
    <property type="entry name" value="alpha-helical ferredoxin"/>
    <property type="match status" value="1"/>
</dbReference>
<keyword evidence="9" id="KW-0846">Cobalamin</keyword>
<comment type="similarity">
    <text evidence="9">Belongs to the QueG family.</text>
</comment>
<dbReference type="EC" id="1.17.99.6" evidence="9"/>
<feature type="binding site" evidence="9">
    <location>
        <position position="205"/>
    </location>
    <ligand>
        <name>[4Fe-4S] cluster</name>
        <dbReference type="ChEBI" id="CHEBI:49883"/>
        <label>2</label>
    </ligand>
</feature>
<dbReference type="PROSITE" id="PS00198">
    <property type="entry name" value="4FE4S_FER_1"/>
    <property type="match status" value="1"/>
</dbReference>
<dbReference type="PROSITE" id="PS51379">
    <property type="entry name" value="4FE4S_FER_2"/>
    <property type="match status" value="1"/>
</dbReference>
<evidence type="ECO:0000256" key="5">
    <source>
        <dbReference type="ARBA" id="ARBA00022785"/>
    </source>
</evidence>
<feature type="binding site" evidence="9">
    <location>
        <position position="195"/>
    </location>
    <ligand>
        <name>[4Fe-4S] cluster</name>
        <dbReference type="ChEBI" id="CHEBI:49883"/>
        <label>1</label>
    </ligand>
</feature>
<dbReference type="Gene3D" id="3.30.70.20">
    <property type="match status" value="1"/>
</dbReference>
<dbReference type="InterPro" id="IPR017896">
    <property type="entry name" value="4Fe4S_Fe-S-bd"/>
</dbReference>
<organism evidence="11 12">
    <name type="scientific">Porphyromonas macacae</name>
    <dbReference type="NCBI Taxonomy" id="28115"/>
    <lineage>
        <taxon>Bacteria</taxon>
        <taxon>Pseudomonadati</taxon>
        <taxon>Bacteroidota</taxon>
        <taxon>Bacteroidia</taxon>
        <taxon>Bacteroidales</taxon>
        <taxon>Porphyromonadaceae</taxon>
        <taxon>Porphyromonas</taxon>
    </lineage>
</organism>
<dbReference type="Pfam" id="PF13484">
    <property type="entry name" value="Fer4_16"/>
    <property type="match status" value="1"/>
</dbReference>
<feature type="binding site" evidence="9">
    <location>
        <position position="198"/>
    </location>
    <ligand>
        <name>[4Fe-4S] cluster</name>
        <dbReference type="ChEBI" id="CHEBI:49883"/>
        <label>1</label>
    </ligand>
</feature>
<gene>
    <name evidence="9 11" type="primary">queG</name>
    <name evidence="11" type="ORF">NCTC13100_01315</name>
</gene>
<keyword evidence="7 9" id="KW-0408">Iron</keyword>
<comment type="catalytic activity">
    <reaction evidence="9">
        <text>epoxyqueuosine(34) in tRNA + AH2 = queuosine(34) in tRNA + A + H2O</text>
        <dbReference type="Rhea" id="RHEA:32159"/>
        <dbReference type="Rhea" id="RHEA-COMP:18571"/>
        <dbReference type="Rhea" id="RHEA-COMP:18582"/>
        <dbReference type="ChEBI" id="CHEBI:13193"/>
        <dbReference type="ChEBI" id="CHEBI:15377"/>
        <dbReference type="ChEBI" id="CHEBI:17499"/>
        <dbReference type="ChEBI" id="CHEBI:194431"/>
        <dbReference type="ChEBI" id="CHEBI:194443"/>
        <dbReference type="EC" id="1.17.99.6"/>
    </reaction>
</comment>
<evidence type="ECO:0000256" key="6">
    <source>
        <dbReference type="ARBA" id="ARBA00023002"/>
    </source>
</evidence>
<feature type="domain" description="4Fe-4S ferredoxin-type" evidence="10">
    <location>
        <begin position="187"/>
        <end position="215"/>
    </location>
</feature>
<feature type="binding site" evidence="9">
    <location>
        <position position="175"/>
    </location>
    <ligand>
        <name>cob(II)alamin</name>
        <dbReference type="ChEBI" id="CHEBI:16304"/>
    </ligand>
</feature>
<comment type="caution">
    <text evidence="9">Lacks conserved residue(s) required for the propagation of feature annotation.</text>
</comment>
<comment type="pathway">
    <text evidence="9">tRNA modification; tRNA-queuosine biosynthesis.</text>
</comment>
<feature type="binding site" evidence="9">
    <location>
        <position position="248"/>
    </location>
    <ligand>
        <name>[4Fe-4S] cluster</name>
        <dbReference type="ChEBI" id="CHEBI:49883"/>
        <label>2</label>
    </ligand>
</feature>
<feature type="binding site" evidence="9">
    <location>
        <position position="164"/>
    </location>
    <ligand>
        <name>cob(II)alamin</name>
        <dbReference type="ChEBI" id="CHEBI:16304"/>
    </ligand>
</feature>
<dbReference type="HAMAP" id="MF_00916">
    <property type="entry name" value="QueG"/>
    <property type="match status" value="1"/>
</dbReference>
<name>A0A379DJ30_9PORP</name>
<feature type="binding site" evidence="9">
    <location>
        <begin position="248"/>
        <end position="249"/>
    </location>
    <ligand>
        <name>cob(II)alamin</name>
        <dbReference type="ChEBI" id="CHEBI:16304"/>
    </ligand>
</feature>
<evidence type="ECO:0000256" key="8">
    <source>
        <dbReference type="ARBA" id="ARBA00023014"/>
    </source>
</evidence>
<keyword evidence="1 9" id="KW-0004">4Fe-4S</keyword>
<accession>A0A379DJ30</accession>
<evidence type="ECO:0000256" key="7">
    <source>
        <dbReference type="ARBA" id="ARBA00023004"/>
    </source>
</evidence>
<dbReference type="PANTHER" id="PTHR30002">
    <property type="entry name" value="EPOXYQUEUOSINE REDUCTASE"/>
    <property type="match status" value="1"/>
</dbReference>
<keyword evidence="9" id="KW-0170">Cobalt</keyword>
<feature type="binding site" evidence="9">
    <location>
        <position position="230"/>
    </location>
    <ligand>
        <name>tRNA</name>
        <dbReference type="ChEBI" id="CHEBI:17843"/>
    </ligand>
</feature>
<feature type="binding site" evidence="9">
    <location>
        <position position="140"/>
    </location>
    <ligand>
        <name>cob(II)alamin</name>
        <dbReference type="ChEBI" id="CHEBI:16304"/>
    </ligand>
</feature>
<keyword evidence="2 9" id="KW-0963">Cytoplasm</keyword>
<dbReference type="PANTHER" id="PTHR30002:SF4">
    <property type="entry name" value="EPOXYQUEUOSINE REDUCTASE"/>
    <property type="match status" value="1"/>
</dbReference>
<dbReference type="EMBL" id="UGTI01000001">
    <property type="protein sequence ID" value="SUB78162.1"/>
    <property type="molecule type" value="Genomic_DNA"/>
</dbReference>
<feature type="binding site" evidence="9">
    <location>
        <position position="221"/>
    </location>
    <ligand>
        <name>[4Fe-4S] cluster</name>
        <dbReference type="ChEBI" id="CHEBI:49883"/>
        <label>2</label>
    </ligand>
</feature>
<keyword evidence="3 9" id="KW-0819">tRNA processing</keyword>
<feature type="binding site" evidence="9">
    <location>
        <position position="161"/>
    </location>
    <ligand>
        <name>cob(II)alamin</name>
        <dbReference type="ChEBI" id="CHEBI:16304"/>
    </ligand>
</feature>
<comment type="subunit">
    <text evidence="9">Monomer.</text>
</comment>
<keyword evidence="8 9" id="KW-0411">Iron-sulfur</keyword>
<reference evidence="11 12" key="1">
    <citation type="submission" date="2018-06" db="EMBL/GenBank/DDBJ databases">
        <authorList>
            <consortium name="Pathogen Informatics"/>
            <person name="Doyle S."/>
        </authorList>
    </citation>
    <scope>NUCLEOTIDE SEQUENCE [LARGE SCALE GENOMIC DNA]</scope>
    <source>
        <strain evidence="11 12">NCTC13100</strain>
    </source>
</reference>
<feature type="active site" description="Proton donor" evidence="9">
    <location>
        <position position="140"/>
    </location>
</feature>
<sequence>MNNEKSRNKLGSDVAAQIKQRAFELGFAACGIVQANPVDKNVADRYSNWLQDGKHGSMSYLELNMELRFDPESLFPGVKSIIVVAMNYKPQTLQSPELPQIAYYAYGRDYHKVVKKQLNTLLEYIVKEIAPECNGRAFADSAPIMERYWAQQAGLGWIGKNGLLIIPRIGSYIVLGELFVDVDIPADKPLIRNFCGNCMACLEACPTKALYAPGIIDARKCISYMTIEAKGEIPRELSSALGNRLYGCDACQQCCPHNRKTSATTVTDFLPKPELFGLSIEAILAMDEEEFDRISAGSPIRRAGLDALKKTAQIVKDNQNNKS</sequence>
<protein>
    <recommendedName>
        <fullName evidence="9">Epoxyqueuosine reductase</fullName>
        <ecNumber evidence="9">1.17.99.6</ecNumber>
    </recommendedName>
    <alternativeName>
        <fullName evidence="9">Queuosine biosynthesis protein QueG</fullName>
    </alternativeName>
</protein>
<dbReference type="InterPro" id="IPR004453">
    <property type="entry name" value="QueG"/>
</dbReference>
<dbReference type="InterPro" id="IPR013542">
    <property type="entry name" value="QueG_DUF1730"/>
</dbReference>
<comment type="cofactor">
    <cofactor evidence="9">
        <name>[4Fe-4S] cluster</name>
        <dbReference type="ChEBI" id="CHEBI:49883"/>
    </cofactor>
    <text evidence="9">Binds 2 [4Fe-4S] clusters per monomer.</text>
</comment>
<dbReference type="GO" id="GO:0051539">
    <property type="term" value="F:4 iron, 4 sulfur cluster binding"/>
    <property type="evidence" value="ECO:0007669"/>
    <property type="project" value="UniProtKB-KW"/>
</dbReference>
<feature type="binding site" evidence="9">
    <location>
        <position position="255"/>
    </location>
    <ligand>
        <name>[4Fe-4S] cluster</name>
        <dbReference type="ChEBI" id="CHEBI:49883"/>
        <label>1</label>
    </ligand>
</feature>
<comment type="subcellular location">
    <subcellularLocation>
        <location evidence="9">Cytoplasm</location>
    </subcellularLocation>
</comment>
<keyword evidence="4 9" id="KW-0479">Metal-binding</keyword>
<feature type="binding site" evidence="9">
    <location>
        <position position="223"/>
    </location>
    <ligand>
        <name>cob(II)alamin</name>
        <dbReference type="ChEBI" id="CHEBI:16304"/>
    </ligand>
</feature>
<dbReference type="GO" id="GO:0031419">
    <property type="term" value="F:cobalamin binding"/>
    <property type="evidence" value="ECO:0007669"/>
    <property type="project" value="UniProtKB-KW"/>
</dbReference>
<dbReference type="Pfam" id="PF08331">
    <property type="entry name" value="QueG_DUF1730"/>
    <property type="match status" value="1"/>
</dbReference>
<evidence type="ECO:0000259" key="10">
    <source>
        <dbReference type="PROSITE" id="PS51379"/>
    </source>
</evidence>
<dbReference type="GO" id="GO:0005737">
    <property type="term" value="C:cytoplasm"/>
    <property type="evidence" value="ECO:0007669"/>
    <property type="project" value="UniProtKB-SubCell"/>
</dbReference>
<dbReference type="GO" id="GO:0052693">
    <property type="term" value="F:epoxyqueuosine reductase activity"/>
    <property type="evidence" value="ECO:0007669"/>
    <property type="project" value="UniProtKB-UniRule"/>
</dbReference>
<dbReference type="UniPathway" id="UPA00392"/>
<comment type="function">
    <text evidence="9">Catalyzes the conversion of epoxyqueuosine (oQ) to queuosine (Q), which is a hypermodified base found in the wobble positions of tRNA(Asp), tRNA(Asn), tRNA(His) and tRNA(Tyr).</text>
</comment>
<proteinExistence type="inferred from homology"/>
<dbReference type="GO" id="GO:0008616">
    <property type="term" value="P:tRNA queuosine(34) biosynthetic process"/>
    <property type="evidence" value="ECO:0007669"/>
    <property type="project" value="UniProtKB-UniRule"/>
</dbReference>
<evidence type="ECO:0000256" key="1">
    <source>
        <dbReference type="ARBA" id="ARBA00022485"/>
    </source>
</evidence>
<evidence type="ECO:0000256" key="2">
    <source>
        <dbReference type="ARBA" id="ARBA00022490"/>
    </source>
</evidence>
<evidence type="ECO:0000256" key="4">
    <source>
        <dbReference type="ARBA" id="ARBA00022723"/>
    </source>
</evidence>
<feature type="binding site" evidence="9">
    <location>
        <position position="68"/>
    </location>
    <ligand>
        <name>cob(II)alamin</name>
        <dbReference type="ChEBI" id="CHEBI:16304"/>
    </ligand>
</feature>
<dbReference type="Proteomes" id="UP000254263">
    <property type="component" value="Unassembled WGS sequence"/>
</dbReference>
<dbReference type="RefSeq" id="WP_018361143.1">
    <property type="nucleotide sequence ID" value="NZ_UGTI01000001.1"/>
</dbReference>
<keyword evidence="6 9" id="KW-0560">Oxidoreductase</keyword>
<dbReference type="GO" id="GO:0046872">
    <property type="term" value="F:metal ion binding"/>
    <property type="evidence" value="ECO:0007669"/>
    <property type="project" value="UniProtKB-KW"/>
</dbReference>
<evidence type="ECO:0000313" key="12">
    <source>
        <dbReference type="Proteomes" id="UP000254263"/>
    </source>
</evidence>
<dbReference type="InterPro" id="IPR017900">
    <property type="entry name" value="4Fe4S_Fe_S_CS"/>
</dbReference>
<dbReference type="AlphaFoldDB" id="A0A379DJ30"/>